<dbReference type="Pfam" id="PF13458">
    <property type="entry name" value="Peripla_BP_6"/>
    <property type="match status" value="1"/>
</dbReference>
<evidence type="ECO:0000256" key="1">
    <source>
        <dbReference type="ARBA" id="ARBA00010062"/>
    </source>
</evidence>
<accession>A0ABW2Q511</accession>
<feature type="region of interest" description="Disordered" evidence="3">
    <location>
        <begin position="28"/>
        <end position="47"/>
    </location>
</feature>
<feature type="compositionally biased region" description="Gly residues" evidence="3">
    <location>
        <begin position="28"/>
        <end position="39"/>
    </location>
</feature>
<dbReference type="PROSITE" id="PS51257">
    <property type="entry name" value="PROKAR_LIPOPROTEIN"/>
    <property type="match status" value="1"/>
</dbReference>
<evidence type="ECO:0000313" key="6">
    <source>
        <dbReference type="EMBL" id="MFC7404530.1"/>
    </source>
</evidence>
<dbReference type="InterPro" id="IPR028081">
    <property type="entry name" value="Leu-bd"/>
</dbReference>
<protein>
    <submittedName>
        <fullName evidence="6">ABC transporter substrate-binding protein</fullName>
    </submittedName>
</protein>
<dbReference type="Proteomes" id="UP001596455">
    <property type="component" value="Unassembled WGS sequence"/>
</dbReference>
<comment type="similarity">
    <text evidence="1">Belongs to the leucine-binding protein family.</text>
</comment>
<evidence type="ECO:0000256" key="2">
    <source>
        <dbReference type="ARBA" id="ARBA00022729"/>
    </source>
</evidence>
<evidence type="ECO:0000259" key="5">
    <source>
        <dbReference type="Pfam" id="PF13458"/>
    </source>
</evidence>
<dbReference type="InterPro" id="IPR028082">
    <property type="entry name" value="Peripla_BP_I"/>
</dbReference>
<keyword evidence="2 4" id="KW-0732">Signal</keyword>
<name>A0ABW2Q511_9MICO</name>
<feature type="domain" description="Leucine-binding protein" evidence="5">
    <location>
        <begin position="52"/>
        <end position="385"/>
    </location>
</feature>
<dbReference type="SUPFAM" id="SSF53822">
    <property type="entry name" value="Periplasmic binding protein-like I"/>
    <property type="match status" value="1"/>
</dbReference>
<evidence type="ECO:0000313" key="7">
    <source>
        <dbReference type="Proteomes" id="UP001596455"/>
    </source>
</evidence>
<evidence type="ECO:0000256" key="3">
    <source>
        <dbReference type="SAM" id="MobiDB-lite"/>
    </source>
</evidence>
<reference evidence="7" key="1">
    <citation type="journal article" date="2019" name="Int. J. Syst. Evol. Microbiol.">
        <title>The Global Catalogue of Microorganisms (GCM) 10K type strain sequencing project: providing services to taxonomists for standard genome sequencing and annotation.</title>
        <authorList>
            <consortium name="The Broad Institute Genomics Platform"/>
            <consortium name="The Broad Institute Genome Sequencing Center for Infectious Disease"/>
            <person name="Wu L."/>
            <person name="Ma J."/>
        </authorList>
    </citation>
    <scope>NUCLEOTIDE SEQUENCE [LARGE SCALE GENOMIC DNA]</scope>
    <source>
        <strain evidence="7">JCM 1490</strain>
    </source>
</reference>
<dbReference type="PANTHER" id="PTHR47235:SF1">
    <property type="entry name" value="BLR6548 PROTEIN"/>
    <property type="match status" value="1"/>
</dbReference>
<organism evidence="6 7">
    <name type="scientific">Georgenia alba</name>
    <dbReference type="NCBI Taxonomy" id="2233858"/>
    <lineage>
        <taxon>Bacteria</taxon>
        <taxon>Bacillati</taxon>
        <taxon>Actinomycetota</taxon>
        <taxon>Actinomycetes</taxon>
        <taxon>Micrococcales</taxon>
        <taxon>Bogoriellaceae</taxon>
        <taxon>Georgenia</taxon>
    </lineage>
</organism>
<dbReference type="CDD" id="cd06343">
    <property type="entry name" value="PBP1_ABC_ligand_binding-like"/>
    <property type="match status" value="1"/>
</dbReference>
<gene>
    <name evidence="6" type="ORF">ACFQQL_05375</name>
</gene>
<dbReference type="PANTHER" id="PTHR47235">
    <property type="entry name" value="BLR6548 PROTEIN"/>
    <property type="match status" value="1"/>
</dbReference>
<comment type="caution">
    <text evidence="6">The sequence shown here is derived from an EMBL/GenBank/DDBJ whole genome shotgun (WGS) entry which is preliminary data.</text>
</comment>
<feature type="chain" id="PRO_5046714655" evidence="4">
    <location>
        <begin position="21"/>
        <end position="421"/>
    </location>
</feature>
<evidence type="ECO:0000256" key="4">
    <source>
        <dbReference type="SAM" id="SignalP"/>
    </source>
</evidence>
<dbReference type="RefSeq" id="WP_382392011.1">
    <property type="nucleotide sequence ID" value="NZ_JBHTCQ010000001.1"/>
</dbReference>
<dbReference type="Gene3D" id="3.40.50.2300">
    <property type="match status" value="2"/>
</dbReference>
<proteinExistence type="inferred from homology"/>
<feature type="signal peptide" evidence="4">
    <location>
        <begin position="1"/>
        <end position="20"/>
    </location>
</feature>
<sequence length="421" mass="44021">MRKTAVQVLALTGAAVLALSACGRDSGGGGGGGGGGEDGGAVESSPGITEDQITFGITTPMSGPTAGPGTCTVAGVTAYMGRRNAEGGIEFGDGRTRTVEIRSYDDAYDPARAVSNFRQMINDGVFGNIQSLGTPTNLAVMPLANEQQVPQVFLTTGASQFSADPEANPYTLGFVPTYVSEGEAFGQLLVDAGEPITVAVLAQNDDFGNDYVEGLESAIEGSDVEIVARATYEPADTAVDAQITDLADSGADVFFNANSQHNLAVQSLLQAQQLGWTPRVFLPSNTSSVTDVLEPGNGGAFPGVFTTASSKDPNDPVYAEDEDVVQFQEDMAEYSSDITTTFVPHCAWSYAAGAALEEAFTMMEEPTRDSFMEAVRSIEGLDAPMLLDGVTINTTEPGVPPINEVVVTEFNGEKYVESEGY</sequence>
<keyword evidence="7" id="KW-1185">Reference proteome</keyword>
<dbReference type="EMBL" id="JBHTCQ010000001">
    <property type="protein sequence ID" value="MFC7404530.1"/>
    <property type="molecule type" value="Genomic_DNA"/>
</dbReference>